<dbReference type="AlphaFoldDB" id="A0A2T4YQR7"/>
<evidence type="ECO:0000313" key="10">
    <source>
        <dbReference type="Proteomes" id="UP000240996"/>
    </source>
</evidence>
<keyword evidence="5 8" id="KW-1133">Transmembrane helix</keyword>
<evidence type="ECO:0000256" key="3">
    <source>
        <dbReference type="ARBA" id="ARBA00022679"/>
    </source>
</evidence>
<keyword evidence="10" id="KW-1185">Reference proteome</keyword>
<evidence type="ECO:0000256" key="5">
    <source>
        <dbReference type="ARBA" id="ARBA00022989"/>
    </source>
</evidence>
<feature type="transmembrane region" description="Helical" evidence="8">
    <location>
        <begin position="62"/>
        <end position="88"/>
    </location>
</feature>
<evidence type="ECO:0000256" key="4">
    <source>
        <dbReference type="ARBA" id="ARBA00022692"/>
    </source>
</evidence>
<reference evidence="9 10" key="1">
    <citation type="submission" date="2018-04" db="EMBL/GenBank/DDBJ databases">
        <title>Genomic Encyclopedia of Type Strains, Phase III (KMG-III): the genomes of soil and plant-associated and newly described type strains.</title>
        <authorList>
            <person name="Whitman W."/>
        </authorList>
    </citation>
    <scope>NUCLEOTIDE SEQUENCE [LARGE SCALE GENOMIC DNA]</scope>
    <source>
        <strain evidence="9 10">NW12</strain>
    </source>
</reference>
<keyword evidence="6 8" id="KW-0472">Membrane</keyword>
<feature type="transmembrane region" description="Helical" evidence="8">
    <location>
        <begin position="239"/>
        <end position="258"/>
    </location>
</feature>
<accession>A0A2T4YQR7</accession>
<feature type="transmembrane region" description="Helical" evidence="8">
    <location>
        <begin position="100"/>
        <end position="118"/>
    </location>
</feature>
<comment type="similarity">
    <text evidence="7">Belongs to the glycosyltransferase 87 family.</text>
</comment>
<proteinExistence type="inferred from homology"/>
<evidence type="ECO:0000256" key="6">
    <source>
        <dbReference type="ARBA" id="ARBA00023136"/>
    </source>
</evidence>
<dbReference type="EMBL" id="PZZN01000002">
    <property type="protein sequence ID" value="PTM45861.1"/>
    <property type="molecule type" value="Genomic_DNA"/>
</dbReference>
<evidence type="ECO:0000256" key="7">
    <source>
        <dbReference type="ARBA" id="ARBA00024033"/>
    </source>
</evidence>
<dbReference type="Proteomes" id="UP000240996">
    <property type="component" value="Unassembled WGS sequence"/>
</dbReference>
<dbReference type="Pfam" id="PF09594">
    <property type="entry name" value="GT87"/>
    <property type="match status" value="1"/>
</dbReference>
<evidence type="ECO:0000256" key="2">
    <source>
        <dbReference type="ARBA" id="ARBA00022475"/>
    </source>
</evidence>
<keyword evidence="3" id="KW-0808">Transferase</keyword>
<evidence type="ECO:0000256" key="1">
    <source>
        <dbReference type="ARBA" id="ARBA00004651"/>
    </source>
</evidence>
<gene>
    <name evidence="9" type="ORF">C8J24_2094</name>
</gene>
<dbReference type="InterPro" id="IPR018584">
    <property type="entry name" value="GT87"/>
</dbReference>
<name>A0A2T4YQR7_9SPHN</name>
<dbReference type="GO" id="GO:0005886">
    <property type="term" value="C:plasma membrane"/>
    <property type="evidence" value="ECO:0007669"/>
    <property type="project" value="UniProtKB-SubCell"/>
</dbReference>
<sequence length="412" mass="45173">MVLLCALLIVLGLAERLAFLPVRTSDMGIYQTPWLQAAERAGGSYLRHKFTNYTPFYEHCMALMALFPGTAVLRIKISGVLFDGVLAFSVTRLVPRGRRLLAAAVTLALPTIAMNSALLAQSDAIYGAMVAACIAAALRKKPVWAMLAFSAAIAVKLQAILVAPLLVLLWLDRRQPLCSFALVPLTYVLFALPMAMAGRSAIEIFGVYSQQYDFFAILSVNAPNVWQVGQSMMSYERGLMLGLPCAVMLTGTAILLLWRAGTLHARNGLLLAAAILLIIVPYVTPKMHDRYFYLVDPVMVALACRDRRFLAPMLLAQTASLLSYVPFIADSYIAFDPVWGRAGEVAQVTRLNYGILPLFGAVAMGAALILLMGEAYRCAKWDTGILRRWPWGGGFQAYRFADDGRHSLSGRR</sequence>
<feature type="transmembrane region" description="Helical" evidence="8">
    <location>
        <begin position="264"/>
        <end position="283"/>
    </location>
</feature>
<dbReference type="GO" id="GO:0016758">
    <property type="term" value="F:hexosyltransferase activity"/>
    <property type="evidence" value="ECO:0007669"/>
    <property type="project" value="InterPro"/>
</dbReference>
<evidence type="ECO:0000256" key="8">
    <source>
        <dbReference type="SAM" id="Phobius"/>
    </source>
</evidence>
<evidence type="ECO:0000313" key="9">
    <source>
        <dbReference type="EMBL" id="PTM45861.1"/>
    </source>
</evidence>
<keyword evidence="4 8" id="KW-0812">Transmembrane</keyword>
<comment type="caution">
    <text evidence="9">The sequence shown here is derived from an EMBL/GenBank/DDBJ whole genome shotgun (WGS) entry which is preliminary data.</text>
</comment>
<feature type="transmembrane region" description="Helical" evidence="8">
    <location>
        <begin position="177"/>
        <end position="195"/>
    </location>
</feature>
<comment type="subcellular location">
    <subcellularLocation>
        <location evidence="1">Cell membrane</location>
        <topology evidence="1">Multi-pass membrane protein</topology>
    </subcellularLocation>
</comment>
<feature type="transmembrane region" description="Helical" evidence="8">
    <location>
        <begin position="355"/>
        <end position="373"/>
    </location>
</feature>
<keyword evidence="2" id="KW-1003">Cell membrane</keyword>
<feature type="transmembrane region" description="Helical" evidence="8">
    <location>
        <begin position="146"/>
        <end position="171"/>
    </location>
</feature>
<organism evidence="9 10">
    <name type="scientific">Sphingomonas aerolata</name>
    <dbReference type="NCBI Taxonomy" id="185951"/>
    <lineage>
        <taxon>Bacteria</taxon>
        <taxon>Pseudomonadati</taxon>
        <taxon>Pseudomonadota</taxon>
        <taxon>Alphaproteobacteria</taxon>
        <taxon>Sphingomonadales</taxon>
        <taxon>Sphingomonadaceae</taxon>
        <taxon>Sphingomonas</taxon>
    </lineage>
</organism>
<protein>
    <submittedName>
        <fullName evidence="9">Uncharacterized protein DUF2029</fullName>
    </submittedName>
</protein>